<name>A0A1H0A5U4_9EURY</name>
<sequence length="321" mass="34172">MMRRCLLGAIPAVSLAGCLRMVGTDGENATPTASEEPDGGEDTAAADGETNDFFATEAEALDYAGGFAADDAVVVERSADRTPELLEHGGGSGSSWGPADGGGTHTSQDLHFTSIPDDGVQFGGGAGRTLRVRNVTLDKAATFEPDAGSEQFPVATWSIDAEAEGEPPSAIQVRPVGEQQDVMLQGQWRGDTDLFRTQAFGEYVIELVEGGTRIGTTDGAIYGIRYHWGAEQTRETLYVTRQPSTNESWTVALYVGGSRFDPLATQEGTQSAAENVFEVDLTELDLESGQYSWELLVGEGLQLERTHFISLTPSSGDLLIP</sequence>
<organism evidence="2 3">
    <name type="scientific">Halogranum gelatinilyticum</name>
    <dbReference type="NCBI Taxonomy" id="660521"/>
    <lineage>
        <taxon>Archaea</taxon>
        <taxon>Methanobacteriati</taxon>
        <taxon>Methanobacteriota</taxon>
        <taxon>Stenosarchaea group</taxon>
        <taxon>Halobacteria</taxon>
        <taxon>Halobacteriales</taxon>
        <taxon>Haloferacaceae</taxon>
    </lineage>
</organism>
<keyword evidence="3" id="KW-1185">Reference proteome</keyword>
<evidence type="ECO:0000256" key="1">
    <source>
        <dbReference type="SAM" id="MobiDB-lite"/>
    </source>
</evidence>
<feature type="region of interest" description="Disordered" evidence="1">
    <location>
        <begin position="27"/>
        <end position="47"/>
    </location>
</feature>
<proteinExistence type="predicted"/>
<feature type="region of interest" description="Disordered" evidence="1">
    <location>
        <begin position="84"/>
        <end position="119"/>
    </location>
</feature>
<evidence type="ECO:0000313" key="2">
    <source>
        <dbReference type="EMBL" id="SDN29019.1"/>
    </source>
</evidence>
<dbReference type="STRING" id="660521.SAMN04487949_3845"/>
<feature type="compositionally biased region" description="Gly residues" evidence="1">
    <location>
        <begin position="88"/>
        <end position="104"/>
    </location>
</feature>
<reference evidence="3" key="1">
    <citation type="submission" date="2016-10" db="EMBL/GenBank/DDBJ databases">
        <authorList>
            <person name="Varghese N."/>
            <person name="Submissions S."/>
        </authorList>
    </citation>
    <scope>NUCLEOTIDE SEQUENCE [LARGE SCALE GENOMIC DNA]</scope>
    <source>
        <strain evidence="3">CGMCC 1.10119</strain>
    </source>
</reference>
<dbReference type="Proteomes" id="UP000199451">
    <property type="component" value="Unassembled WGS sequence"/>
</dbReference>
<evidence type="ECO:0000313" key="3">
    <source>
        <dbReference type="Proteomes" id="UP000199451"/>
    </source>
</evidence>
<accession>A0A1H0A5U4</accession>
<dbReference type="PROSITE" id="PS51257">
    <property type="entry name" value="PROKAR_LIPOPROTEIN"/>
    <property type="match status" value="1"/>
</dbReference>
<gene>
    <name evidence="2" type="ORF">SAMN04487949_3845</name>
</gene>
<protein>
    <submittedName>
        <fullName evidence="2">Uncharacterized protein</fullName>
    </submittedName>
</protein>
<dbReference type="EMBL" id="FNHL01000009">
    <property type="protein sequence ID" value="SDN29019.1"/>
    <property type="molecule type" value="Genomic_DNA"/>
</dbReference>
<dbReference type="AlphaFoldDB" id="A0A1H0A5U4"/>